<feature type="compositionally biased region" description="Polar residues" evidence="1">
    <location>
        <begin position="23"/>
        <end position="32"/>
    </location>
</feature>
<reference evidence="3" key="1">
    <citation type="submission" date="2025-08" db="UniProtKB">
        <authorList>
            <consortium name="RefSeq"/>
        </authorList>
    </citation>
    <scope>IDENTIFICATION</scope>
</reference>
<dbReference type="RefSeq" id="XP_026193040.1">
    <property type="nucleotide sequence ID" value="XM_026337255.1"/>
</dbReference>
<feature type="compositionally biased region" description="Low complexity" evidence="1">
    <location>
        <begin position="286"/>
        <end position="305"/>
    </location>
</feature>
<evidence type="ECO:0000256" key="1">
    <source>
        <dbReference type="SAM" id="MobiDB-lite"/>
    </source>
</evidence>
<evidence type="ECO:0000313" key="2">
    <source>
        <dbReference type="Proteomes" id="UP000515125"/>
    </source>
</evidence>
<dbReference type="AlphaFoldDB" id="A0A6P6S138"/>
<protein>
    <submittedName>
        <fullName evidence="3">Uncharacterized protein LOC34621746</fullName>
    </submittedName>
</protein>
<accession>A0A6P6S138</accession>
<sequence>MGVEAGNKKGETRQMNGALARGNRQTCCSLSRSQRKEQQRPRRRLQRIKTKEVCLHAKPSGCMCCIYACRGEYLDVAGTALCIFACVLVSADTDLCCSMASSVVFVPVLLLLQRAAAAPQNASTVSTSPGLSPGLVRAAASPWGPPSAAKRFLGAKTCGGPSPRESFLEGSVVSQSPSSFCCAASVTSEANTARTCGSSSNRGRSGCSAKRARDFHHHVSARGQGVAAVGGRGQDALYPDVHACRPRIFFITLSSVKRQAILKLSLAAAGRGEDPSPCGDDHSTRTSSAKLDTTTSSTAATDKAASPPPQGKCALTGGVEGLELPVACNAMTHADEISSDLSPLPTLHLFVTMQTTVFQRFNAIAAENWQLTAFELQGCRLDAALSWSSLDPWVLLPLST</sequence>
<gene>
    <name evidence="3" type="primary">LOC34621746</name>
</gene>
<keyword evidence="2" id="KW-1185">Reference proteome</keyword>
<feature type="region of interest" description="Disordered" evidence="1">
    <location>
        <begin position="20"/>
        <end position="44"/>
    </location>
</feature>
<organism evidence="2 3">
    <name type="scientific">Cyclospora cayetanensis</name>
    <dbReference type="NCBI Taxonomy" id="88456"/>
    <lineage>
        <taxon>Eukaryota</taxon>
        <taxon>Sar</taxon>
        <taxon>Alveolata</taxon>
        <taxon>Apicomplexa</taxon>
        <taxon>Conoidasida</taxon>
        <taxon>Coccidia</taxon>
        <taxon>Eucoccidiorida</taxon>
        <taxon>Eimeriorina</taxon>
        <taxon>Eimeriidae</taxon>
        <taxon>Cyclospora</taxon>
    </lineage>
</organism>
<name>A0A6P6S138_9EIME</name>
<proteinExistence type="predicted"/>
<dbReference type="Proteomes" id="UP000515125">
    <property type="component" value="Unplaced"/>
</dbReference>
<feature type="compositionally biased region" description="Basic and acidic residues" evidence="1">
    <location>
        <begin position="271"/>
        <end position="284"/>
    </location>
</feature>
<dbReference type="GeneID" id="34621746"/>
<evidence type="ECO:0000313" key="3">
    <source>
        <dbReference type="RefSeq" id="XP_026193040.1"/>
    </source>
</evidence>
<feature type="region of interest" description="Disordered" evidence="1">
    <location>
        <begin position="270"/>
        <end position="311"/>
    </location>
</feature>